<reference evidence="1" key="1">
    <citation type="submission" date="2022-08" db="UniProtKB">
        <authorList>
            <consortium name="EnsemblMetazoa"/>
        </authorList>
    </citation>
    <scope>IDENTIFICATION</scope>
    <source>
        <strain evidence="1">05x7-T-G4-1.051#20</strain>
    </source>
</reference>
<keyword evidence="2" id="KW-1185">Reference proteome</keyword>
<dbReference type="AlphaFoldDB" id="A0A8W8JXU0"/>
<accession>A0A8W8JXU0</accession>
<sequence>MFRSVFNIRGHSFEDDDPASCVKMAARGIHDDEMSSFLTTNVPHDDEFIPNNHLCDCDSFHYKQEISSKVEISSRRAKCYTLSDEDCIPDRSDCAPASNNSKKVMRLTRSYDKLEFKGIRHKIQIKTKKSKSYDSAFGTAVKKEG</sequence>
<protein>
    <submittedName>
        <fullName evidence="1">Uncharacterized protein</fullName>
    </submittedName>
</protein>
<evidence type="ECO:0000313" key="1">
    <source>
        <dbReference type="EnsemblMetazoa" id="G2154.1:cds"/>
    </source>
</evidence>
<proteinExistence type="predicted"/>
<organism evidence="1 2">
    <name type="scientific">Magallana gigas</name>
    <name type="common">Pacific oyster</name>
    <name type="synonym">Crassostrea gigas</name>
    <dbReference type="NCBI Taxonomy" id="29159"/>
    <lineage>
        <taxon>Eukaryota</taxon>
        <taxon>Metazoa</taxon>
        <taxon>Spiralia</taxon>
        <taxon>Lophotrochozoa</taxon>
        <taxon>Mollusca</taxon>
        <taxon>Bivalvia</taxon>
        <taxon>Autobranchia</taxon>
        <taxon>Pteriomorphia</taxon>
        <taxon>Ostreida</taxon>
        <taxon>Ostreoidea</taxon>
        <taxon>Ostreidae</taxon>
        <taxon>Magallana</taxon>
    </lineage>
</organism>
<dbReference type="Proteomes" id="UP000005408">
    <property type="component" value="Unassembled WGS sequence"/>
</dbReference>
<name>A0A8W8JXU0_MAGGI</name>
<evidence type="ECO:0000313" key="2">
    <source>
        <dbReference type="Proteomes" id="UP000005408"/>
    </source>
</evidence>
<dbReference type="EnsemblMetazoa" id="G2154.1">
    <property type="protein sequence ID" value="G2154.1:cds"/>
    <property type="gene ID" value="G2154"/>
</dbReference>